<sequence length="57" mass="6722">MMVNRDCIMANLEQRDCKGLKELYCAKEDKPCPFYKPADKYNRDGSRRGKANEKTYK</sequence>
<proteinExistence type="predicted"/>
<name>A0A8S5LAN9_9CAUD</name>
<dbReference type="EMBL" id="BK014664">
    <property type="protein sequence ID" value="DAD66935.1"/>
    <property type="molecule type" value="Genomic_DNA"/>
</dbReference>
<organism evidence="1">
    <name type="scientific">Siphoviridae sp. ctv2R2</name>
    <dbReference type="NCBI Taxonomy" id="2823609"/>
    <lineage>
        <taxon>Viruses</taxon>
        <taxon>Duplodnaviria</taxon>
        <taxon>Heunggongvirae</taxon>
        <taxon>Uroviricota</taxon>
        <taxon>Caudoviricetes</taxon>
    </lineage>
</organism>
<protein>
    <submittedName>
        <fullName evidence="1">Uncharacterized protein</fullName>
    </submittedName>
</protein>
<accession>A0A8S5LAN9</accession>
<reference evidence="1" key="1">
    <citation type="journal article" date="2021" name="Proc. Natl. Acad. Sci. U.S.A.">
        <title>A Catalog of Tens of Thousands of Viruses from Human Metagenomes Reveals Hidden Associations with Chronic Diseases.</title>
        <authorList>
            <person name="Tisza M.J."/>
            <person name="Buck C.B."/>
        </authorList>
    </citation>
    <scope>NUCLEOTIDE SEQUENCE</scope>
    <source>
        <strain evidence="1">Ctv2R2</strain>
    </source>
</reference>
<evidence type="ECO:0000313" key="1">
    <source>
        <dbReference type="EMBL" id="DAD66935.1"/>
    </source>
</evidence>